<comment type="caution">
    <text evidence="2">The sequence shown here is derived from an EMBL/GenBank/DDBJ whole genome shotgun (WGS) entry which is preliminary data.</text>
</comment>
<dbReference type="AlphaFoldDB" id="A0A7J0BFF5"/>
<evidence type="ECO:0000313" key="3">
    <source>
        <dbReference type="Proteomes" id="UP000503840"/>
    </source>
</evidence>
<dbReference type="EMBL" id="BLVO01000004">
    <property type="protein sequence ID" value="GFM31921.1"/>
    <property type="molecule type" value="Genomic_DNA"/>
</dbReference>
<dbReference type="RefSeq" id="WP_174403610.1">
    <property type="nucleotide sequence ID" value="NZ_BLVO01000004.1"/>
</dbReference>
<keyword evidence="3" id="KW-1185">Reference proteome</keyword>
<evidence type="ECO:0000313" key="2">
    <source>
        <dbReference type="EMBL" id="GFM31921.1"/>
    </source>
</evidence>
<dbReference type="Gene3D" id="2.60.40.10">
    <property type="entry name" value="Immunoglobulins"/>
    <property type="match status" value="1"/>
</dbReference>
<feature type="domain" description="AMP-activated protein kinase glycogen-binding" evidence="1">
    <location>
        <begin position="26"/>
        <end position="83"/>
    </location>
</feature>
<organism evidence="2 3">
    <name type="scientific">Desulfovibrio subterraneus</name>
    <dbReference type="NCBI Taxonomy" id="2718620"/>
    <lineage>
        <taxon>Bacteria</taxon>
        <taxon>Pseudomonadati</taxon>
        <taxon>Thermodesulfobacteriota</taxon>
        <taxon>Desulfovibrionia</taxon>
        <taxon>Desulfovibrionales</taxon>
        <taxon>Desulfovibrionaceae</taxon>
        <taxon>Desulfovibrio</taxon>
    </lineage>
</organism>
<proteinExistence type="predicted"/>
<accession>A0A7J0BFF5</accession>
<dbReference type="CDD" id="cd07184">
    <property type="entry name" value="E_set_Isoamylase_like_N"/>
    <property type="match status" value="1"/>
</dbReference>
<dbReference type="InterPro" id="IPR032640">
    <property type="entry name" value="AMPK1_CBM"/>
</dbReference>
<protein>
    <submittedName>
        <fullName evidence="2">1,4-alpha-glucan-branching protein</fullName>
    </submittedName>
</protein>
<dbReference type="InterPro" id="IPR014756">
    <property type="entry name" value="Ig_E-set"/>
</dbReference>
<name>A0A7J0BFF5_9BACT</name>
<dbReference type="SUPFAM" id="SSF81296">
    <property type="entry name" value="E set domains"/>
    <property type="match status" value="1"/>
</dbReference>
<gene>
    <name evidence="2" type="ORF">DSM101010T_02860</name>
</gene>
<evidence type="ECO:0000259" key="1">
    <source>
        <dbReference type="Pfam" id="PF16561"/>
    </source>
</evidence>
<dbReference type="Proteomes" id="UP000503840">
    <property type="component" value="Unassembled WGS sequence"/>
</dbReference>
<sequence>MSLNKQFLKSRPVCKVKFQLAKDEVNGCDEVFVVGDFNSWDEKACPMKKGKDGSFTVLVELEAGKDYRFRYHCGGQWYNDADADRFEFCPFAMADNSVISL</sequence>
<reference evidence="2 3" key="1">
    <citation type="submission" date="2020-05" db="EMBL/GenBank/DDBJ databases">
        <title>Draft genome sequence of Desulfovibrio sp. strain HN2T.</title>
        <authorList>
            <person name="Ueno A."/>
            <person name="Tamazawa S."/>
            <person name="Tamamura S."/>
            <person name="Murakami T."/>
            <person name="Kiyama T."/>
            <person name="Inomata H."/>
            <person name="Amano Y."/>
            <person name="Miyakawa K."/>
            <person name="Tamaki H."/>
            <person name="Naganuma T."/>
            <person name="Kaneko K."/>
        </authorList>
    </citation>
    <scope>NUCLEOTIDE SEQUENCE [LARGE SCALE GENOMIC DNA]</scope>
    <source>
        <strain evidence="2 3">HN2</strain>
    </source>
</reference>
<dbReference type="InterPro" id="IPR013783">
    <property type="entry name" value="Ig-like_fold"/>
</dbReference>
<dbReference type="Pfam" id="PF16561">
    <property type="entry name" value="AMPK1_CBM"/>
    <property type="match status" value="1"/>
</dbReference>